<feature type="domain" description="CzcB-like barrel-sandwich hybrid" evidence="3">
    <location>
        <begin position="81"/>
        <end position="220"/>
    </location>
</feature>
<feature type="region of interest" description="Disordered" evidence="2">
    <location>
        <begin position="310"/>
        <end position="341"/>
    </location>
</feature>
<dbReference type="Gene3D" id="2.40.30.170">
    <property type="match status" value="1"/>
</dbReference>
<dbReference type="Pfam" id="PF25973">
    <property type="entry name" value="BSH_CzcB"/>
    <property type="match status" value="1"/>
</dbReference>
<evidence type="ECO:0000259" key="3">
    <source>
        <dbReference type="Pfam" id="PF25973"/>
    </source>
</evidence>
<dbReference type="SUPFAM" id="SSF111369">
    <property type="entry name" value="HlyD-like secretion proteins"/>
    <property type="match status" value="1"/>
</dbReference>
<accession>A0A5B9W8C9</accession>
<evidence type="ECO:0000313" key="5">
    <source>
        <dbReference type="Proteomes" id="UP000324233"/>
    </source>
</evidence>
<dbReference type="InterPro" id="IPR006143">
    <property type="entry name" value="RND_pump_MFP"/>
</dbReference>
<dbReference type="OrthoDB" id="272547at2"/>
<evidence type="ECO:0000313" key="4">
    <source>
        <dbReference type="EMBL" id="QEH36170.1"/>
    </source>
</evidence>
<protein>
    <submittedName>
        <fullName evidence="4">p-hydroxybenzoic acid efflux pump subunit AaeA</fullName>
    </submittedName>
</protein>
<dbReference type="GO" id="GO:0015562">
    <property type="term" value="F:efflux transmembrane transporter activity"/>
    <property type="evidence" value="ECO:0007669"/>
    <property type="project" value="TreeGrafter"/>
</dbReference>
<dbReference type="Gene3D" id="2.40.50.100">
    <property type="match status" value="1"/>
</dbReference>
<comment type="similarity">
    <text evidence="1">Belongs to the membrane fusion protein (MFP) (TC 8.A.1) family.</text>
</comment>
<sequence length="341" mass="36065">MSPTMILGRVALPAAGLLIAGWLLIRAFGGADADPRWKALPASLSANAGGDPSPSPPATAPDTTRILAEGHVAARPGAEIVVGAEMAGTVARVLVQEKSAVRAGDLLVEFRGAEIKAAAEEAVAKVSEIDAELAGIEREQARVDKLPEKQPGRDEAKDRLRTRREATRARRAGAVAAYRRIESEFARTKIHAPIDGTVIARHVDAGETVSLGAPLLKIADLNRLRIVAEIDEYDIPRCAPGCAVAITAPGHAGRSWRGTVEDIADFLTPRRIRPDDPGRLTDTRVLAVRIGFDPLTPLKLGQRVEVAITESAGASATPGPILPPTTTPRVGRGSSDRSERH</sequence>
<dbReference type="Proteomes" id="UP000324233">
    <property type="component" value="Chromosome"/>
</dbReference>
<dbReference type="PANTHER" id="PTHR30469">
    <property type="entry name" value="MULTIDRUG RESISTANCE PROTEIN MDTA"/>
    <property type="match status" value="1"/>
</dbReference>
<name>A0A5B9W8C9_9BACT</name>
<dbReference type="NCBIfam" id="TIGR01730">
    <property type="entry name" value="RND_mfp"/>
    <property type="match status" value="1"/>
</dbReference>
<dbReference type="EMBL" id="CP042997">
    <property type="protein sequence ID" value="QEH36170.1"/>
    <property type="molecule type" value="Genomic_DNA"/>
</dbReference>
<evidence type="ECO:0000256" key="1">
    <source>
        <dbReference type="ARBA" id="ARBA00009477"/>
    </source>
</evidence>
<feature type="region of interest" description="Disordered" evidence="2">
    <location>
        <begin position="145"/>
        <end position="165"/>
    </location>
</feature>
<dbReference type="GO" id="GO:1990281">
    <property type="term" value="C:efflux pump complex"/>
    <property type="evidence" value="ECO:0007669"/>
    <property type="project" value="TreeGrafter"/>
</dbReference>
<dbReference type="AlphaFoldDB" id="A0A5B9W8C9"/>
<gene>
    <name evidence="4" type="primary">aaeA</name>
    <name evidence="4" type="ORF">OJF2_47300</name>
</gene>
<dbReference type="KEGG" id="agv:OJF2_47300"/>
<keyword evidence="5" id="KW-1185">Reference proteome</keyword>
<dbReference type="RefSeq" id="WP_148595885.1">
    <property type="nucleotide sequence ID" value="NZ_CP042997.1"/>
</dbReference>
<organism evidence="4 5">
    <name type="scientific">Aquisphaera giovannonii</name>
    <dbReference type="NCBI Taxonomy" id="406548"/>
    <lineage>
        <taxon>Bacteria</taxon>
        <taxon>Pseudomonadati</taxon>
        <taxon>Planctomycetota</taxon>
        <taxon>Planctomycetia</taxon>
        <taxon>Isosphaerales</taxon>
        <taxon>Isosphaeraceae</taxon>
        <taxon>Aquisphaera</taxon>
    </lineage>
</organism>
<reference evidence="4 5" key="1">
    <citation type="submission" date="2019-08" db="EMBL/GenBank/DDBJ databases">
        <title>Deep-cultivation of Planctomycetes and their phenomic and genomic characterization uncovers novel biology.</title>
        <authorList>
            <person name="Wiegand S."/>
            <person name="Jogler M."/>
            <person name="Boedeker C."/>
            <person name="Pinto D."/>
            <person name="Vollmers J."/>
            <person name="Rivas-Marin E."/>
            <person name="Kohn T."/>
            <person name="Peeters S.H."/>
            <person name="Heuer A."/>
            <person name="Rast P."/>
            <person name="Oberbeckmann S."/>
            <person name="Bunk B."/>
            <person name="Jeske O."/>
            <person name="Meyerdierks A."/>
            <person name="Storesund J.E."/>
            <person name="Kallscheuer N."/>
            <person name="Luecker S."/>
            <person name="Lage O.M."/>
            <person name="Pohl T."/>
            <person name="Merkel B.J."/>
            <person name="Hornburger P."/>
            <person name="Mueller R.-W."/>
            <person name="Bruemmer F."/>
            <person name="Labrenz M."/>
            <person name="Spormann A.M."/>
            <person name="Op den Camp H."/>
            <person name="Overmann J."/>
            <person name="Amann R."/>
            <person name="Jetten M.S.M."/>
            <person name="Mascher T."/>
            <person name="Medema M.H."/>
            <person name="Devos D.P."/>
            <person name="Kaster A.-K."/>
            <person name="Ovreas L."/>
            <person name="Rohde M."/>
            <person name="Galperin M.Y."/>
            <person name="Jogler C."/>
        </authorList>
    </citation>
    <scope>NUCLEOTIDE SEQUENCE [LARGE SCALE GENOMIC DNA]</scope>
    <source>
        <strain evidence="4 5">OJF2</strain>
    </source>
</reference>
<dbReference type="InterPro" id="IPR058647">
    <property type="entry name" value="BSH_CzcB-like"/>
</dbReference>
<dbReference type="PANTHER" id="PTHR30469:SF15">
    <property type="entry name" value="HLYD FAMILY OF SECRETION PROTEINS"/>
    <property type="match status" value="1"/>
</dbReference>
<proteinExistence type="inferred from homology"/>
<evidence type="ECO:0000256" key="2">
    <source>
        <dbReference type="SAM" id="MobiDB-lite"/>
    </source>
</evidence>